<comment type="caution">
    <text evidence="2">The sequence shown here is derived from an EMBL/GenBank/DDBJ whole genome shotgun (WGS) entry which is preliminary data.</text>
</comment>
<keyword evidence="3" id="KW-1185">Reference proteome</keyword>
<dbReference type="AlphaFoldDB" id="A0A9D4JGY7"/>
<dbReference type="Proteomes" id="UP000828390">
    <property type="component" value="Unassembled WGS sequence"/>
</dbReference>
<evidence type="ECO:0000313" key="3">
    <source>
        <dbReference type="Proteomes" id="UP000828390"/>
    </source>
</evidence>
<accession>A0A9D4JGY7</accession>
<sequence>MKVLCVIYANKGPRVVCTIIITNVITKFHEDWTINVTHRVLTSKTVPPPGGHTNDMTKKNATPPSGHVFQRTGTILELSRDIITTHVITTFHEDWTTHKTSRVLTSFKLDQNIIGTNLLTKFHEDQTINKASRQNVEDRRRTTDKR</sequence>
<dbReference type="EMBL" id="JAIWYP010000006">
    <property type="protein sequence ID" value="KAH3809704.1"/>
    <property type="molecule type" value="Genomic_DNA"/>
</dbReference>
<protein>
    <submittedName>
        <fullName evidence="2">Uncharacterized protein</fullName>
    </submittedName>
</protein>
<organism evidence="2 3">
    <name type="scientific">Dreissena polymorpha</name>
    <name type="common">Zebra mussel</name>
    <name type="synonym">Mytilus polymorpha</name>
    <dbReference type="NCBI Taxonomy" id="45954"/>
    <lineage>
        <taxon>Eukaryota</taxon>
        <taxon>Metazoa</taxon>
        <taxon>Spiralia</taxon>
        <taxon>Lophotrochozoa</taxon>
        <taxon>Mollusca</taxon>
        <taxon>Bivalvia</taxon>
        <taxon>Autobranchia</taxon>
        <taxon>Heteroconchia</taxon>
        <taxon>Euheterodonta</taxon>
        <taxon>Imparidentia</taxon>
        <taxon>Neoheterodontei</taxon>
        <taxon>Myida</taxon>
        <taxon>Dreissenoidea</taxon>
        <taxon>Dreissenidae</taxon>
        <taxon>Dreissena</taxon>
    </lineage>
</organism>
<reference evidence="2" key="2">
    <citation type="submission" date="2020-11" db="EMBL/GenBank/DDBJ databases">
        <authorList>
            <person name="McCartney M.A."/>
            <person name="Auch B."/>
            <person name="Kono T."/>
            <person name="Mallez S."/>
            <person name="Becker A."/>
            <person name="Gohl D.M."/>
            <person name="Silverstein K.A.T."/>
            <person name="Koren S."/>
            <person name="Bechman K.B."/>
            <person name="Herman A."/>
            <person name="Abrahante J.E."/>
            <person name="Garbe J."/>
        </authorList>
    </citation>
    <scope>NUCLEOTIDE SEQUENCE</scope>
    <source>
        <strain evidence="2">Duluth1</strain>
        <tissue evidence="2">Whole animal</tissue>
    </source>
</reference>
<reference evidence="2" key="1">
    <citation type="journal article" date="2019" name="bioRxiv">
        <title>The Genome of the Zebra Mussel, Dreissena polymorpha: A Resource for Invasive Species Research.</title>
        <authorList>
            <person name="McCartney M.A."/>
            <person name="Auch B."/>
            <person name="Kono T."/>
            <person name="Mallez S."/>
            <person name="Zhang Y."/>
            <person name="Obille A."/>
            <person name="Becker A."/>
            <person name="Abrahante J.E."/>
            <person name="Garbe J."/>
            <person name="Badalamenti J.P."/>
            <person name="Herman A."/>
            <person name="Mangelson H."/>
            <person name="Liachko I."/>
            <person name="Sullivan S."/>
            <person name="Sone E.D."/>
            <person name="Koren S."/>
            <person name="Silverstein K.A.T."/>
            <person name="Beckman K.B."/>
            <person name="Gohl D.M."/>
        </authorList>
    </citation>
    <scope>NUCLEOTIDE SEQUENCE</scope>
    <source>
        <strain evidence="2">Duluth1</strain>
        <tissue evidence="2">Whole animal</tissue>
    </source>
</reference>
<gene>
    <name evidence="2" type="ORF">DPMN_138080</name>
</gene>
<feature type="region of interest" description="Disordered" evidence="1">
    <location>
        <begin position="43"/>
        <end position="64"/>
    </location>
</feature>
<evidence type="ECO:0000313" key="2">
    <source>
        <dbReference type="EMBL" id="KAH3809704.1"/>
    </source>
</evidence>
<proteinExistence type="predicted"/>
<name>A0A9D4JGY7_DREPO</name>
<evidence type="ECO:0000256" key="1">
    <source>
        <dbReference type="SAM" id="MobiDB-lite"/>
    </source>
</evidence>